<dbReference type="SUPFAM" id="SSF81631">
    <property type="entry name" value="PAP/OAS1 substrate-binding domain"/>
    <property type="match status" value="1"/>
</dbReference>
<dbReference type="GO" id="GO:0046872">
    <property type="term" value="F:metal ion binding"/>
    <property type="evidence" value="ECO:0007669"/>
    <property type="project" value="UniProtKB-KW"/>
</dbReference>
<evidence type="ECO:0000256" key="6">
    <source>
        <dbReference type="ARBA" id="ARBA00022842"/>
    </source>
</evidence>
<feature type="region of interest" description="Disordered" evidence="7">
    <location>
        <begin position="615"/>
        <end position="648"/>
    </location>
</feature>
<evidence type="ECO:0000256" key="4">
    <source>
        <dbReference type="ARBA" id="ARBA00022679"/>
    </source>
</evidence>
<evidence type="ECO:0000256" key="1">
    <source>
        <dbReference type="ARBA" id="ARBA00001936"/>
    </source>
</evidence>
<sequence length="743" mass="81927">MDLGLLSPMSLVPPDAPGSAVPRLIEKAFLDAGLGARLLPRTRVPIIKLCENPPAQLLSDLRTEREKWDSGVGVEDAGASEEPRAEEASPSPSKTMAMPRDVSLSQGETQTLSAYYASAKRLLRKLGGHDLTASNHRNFTGEDCDLLVALSRAFLSGLRDETLRKRLDASPALQLGHVADAQNLRSLLGIYTCVEGEAIMMHWECSPVKERTDELERAVAGAFKSWKILQGKIVPGLHSIHHTKELQVSLERLKKFPSVQLVVLEQGQNESATQYSDRAARLLSELIPRSPDSGSGVGPEVLARYIYGIRNSDVRSGVADLSRILGDNFSLHVAARRHKALQLAHDLEKAQAAGFYPDAARDAVTHYVSLLRDPIQRVVSTDGSQEWGIPITDVSTQILATIRSLRPWDTYSDKFEIPKTGVGVQCDINFSAHLALQNTLLLRCYSHTDPRVRPLILFVKHWAKVRSINTPYRGTLSSYGYVLMALHFLVNVAKPFVCPNLQKLAPPPPLGLSPAQLEETVHCKGRDIRFWRDEREILQLARENRLNQNRQSVGELLRGFFEYYAHGGALSTLPGRGFDWGREVLSLRTAEGILSKQTKGWTGAKTTTIVQDLPAEPGLPTEAPKNGPLSPAAGAVPELPSQPPQKSREVREVRHRYLLAIEDPFELDHNVARTVTHNGVVSIRDEFRRAWRIIQSAGAGREDEDLLCPVDTAGKADEGEAFVSLLADIHGTIPLDVQARCRG</sequence>
<keyword evidence="4" id="KW-0808">Transferase</keyword>
<evidence type="ECO:0000256" key="7">
    <source>
        <dbReference type="SAM" id="MobiDB-lite"/>
    </source>
</evidence>
<protein>
    <submittedName>
        <fullName evidence="9">Related to caffeine-induced death protein 1 Cid1</fullName>
    </submittedName>
</protein>
<feature type="region of interest" description="Disordered" evidence="7">
    <location>
        <begin position="68"/>
        <end position="104"/>
    </location>
</feature>
<evidence type="ECO:0000259" key="8">
    <source>
        <dbReference type="Pfam" id="PF03828"/>
    </source>
</evidence>
<comment type="cofactor">
    <cofactor evidence="1">
        <name>Mn(2+)</name>
        <dbReference type="ChEBI" id="CHEBI:29035"/>
    </cofactor>
</comment>
<dbReference type="EMBL" id="ONZQ02000008">
    <property type="protein sequence ID" value="SPO03192.1"/>
    <property type="molecule type" value="Genomic_DNA"/>
</dbReference>
<dbReference type="AlphaFoldDB" id="A0AAE8N1P3"/>
<accession>A0AAE8N1P3</accession>
<reference evidence="9" key="1">
    <citation type="submission" date="2018-03" db="EMBL/GenBank/DDBJ databases">
        <authorList>
            <person name="Guldener U."/>
        </authorList>
    </citation>
    <scope>NUCLEOTIDE SEQUENCE</scope>
</reference>
<dbReference type="GO" id="GO:0031123">
    <property type="term" value="P:RNA 3'-end processing"/>
    <property type="evidence" value="ECO:0007669"/>
    <property type="project" value="TreeGrafter"/>
</dbReference>
<keyword evidence="6" id="KW-0460">Magnesium</keyword>
<feature type="domain" description="PAP-associated" evidence="8">
    <location>
        <begin position="552"/>
        <end position="603"/>
    </location>
</feature>
<dbReference type="Proteomes" id="UP001187682">
    <property type="component" value="Unassembled WGS sequence"/>
</dbReference>
<dbReference type="PANTHER" id="PTHR12271:SF40">
    <property type="entry name" value="POLY(A) RNA POLYMERASE GLD2"/>
    <property type="match status" value="1"/>
</dbReference>
<dbReference type="Pfam" id="PF03828">
    <property type="entry name" value="PAP_assoc"/>
    <property type="match status" value="1"/>
</dbReference>
<evidence type="ECO:0000313" key="10">
    <source>
        <dbReference type="Proteomes" id="UP001187682"/>
    </source>
</evidence>
<name>A0AAE8N1P3_9PEZI</name>
<dbReference type="InterPro" id="IPR002058">
    <property type="entry name" value="PAP_assoc"/>
</dbReference>
<proteinExistence type="inferred from homology"/>
<evidence type="ECO:0000256" key="2">
    <source>
        <dbReference type="ARBA" id="ARBA00001946"/>
    </source>
</evidence>
<keyword evidence="10" id="KW-1185">Reference proteome</keyword>
<keyword evidence="5" id="KW-0479">Metal-binding</keyword>
<dbReference type="SUPFAM" id="SSF81301">
    <property type="entry name" value="Nucleotidyltransferase"/>
    <property type="match status" value="1"/>
</dbReference>
<evidence type="ECO:0000256" key="3">
    <source>
        <dbReference type="ARBA" id="ARBA00008593"/>
    </source>
</evidence>
<dbReference type="Gene3D" id="1.10.1410.10">
    <property type="match status" value="1"/>
</dbReference>
<comment type="similarity">
    <text evidence="3">Belongs to the DNA polymerase type-B-like family.</text>
</comment>
<evidence type="ECO:0000256" key="5">
    <source>
        <dbReference type="ARBA" id="ARBA00022723"/>
    </source>
</evidence>
<gene>
    <name evidence="9" type="ORF">DNG_05874</name>
</gene>
<dbReference type="GO" id="GO:0050265">
    <property type="term" value="F:RNA uridylyltransferase activity"/>
    <property type="evidence" value="ECO:0007669"/>
    <property type="project" value="TreeGrafter"/>
</dbReference>
<comment type="cofactor">
    <cofactor evidence="2">
        <name>Mg(2+)</name>
        <dbReference type="ChEBI" id="CHEBI:18420"/>
    </cofactor>
</comment>
<dbReference type="InterPro" id="IPR043519">
    <property type="entry name" value="NT_sf"/>
</dbReference>
<dbReference type="PANTHER" id="PTHR12271">
    <property type="entry name" value="POLY A POLYMERASE CID PAP -RELATED"/>
    <property type="match status" value="1"/>
</dbReference>
<comment type="caution">
    <text evidence="9">The sequence shown here is derived from an EMBL/GenBank/DDBJ whole genome shotgun (WGS) entry which is preliminary data.</text>
</comment>
<organism evidence="9 10">
    <name type="scientific">Cephalotrichum gorgonifer</name>
    <dbReference type="NCBI Taxonomy" id="2041049"/>
    <lineage>
        <taxon>Eukaryota</taxon>
        <taxon>Fungi</taxon>
        <taxon>Dikarya</taxon>
        <taxon>Ascomycota</taxon>
        <taxon>Pezizomycotina</taxon>
        <taxon>Sordariomycetes</taxon>
        <taxon>Hypocreomycetidae</taxon>
        <taxon>Microascales</taxon>
        <taxon>Microascaceae</taxon>
        <taxon>Cephalotrichum</taxon>
    </lineage>
</organism>
<evidence type="ECO:0000313" key="9">
    <source>
        <dbReference type="EMBL" id="SPO03192.1"/>
    </source>
</evidence>